<dbReference type="InterPro" id="IPR054722">
    <property type="entry name" value="PolX-like_BBD"/>
</dbReference>
<dbReference type="EMBL" id="AVOT02004044">
    <property type="protein sequence ID" value="MBW0475272.1"/>
    <property type="molecule type" value="Genomic_DNA"/>
</dbReference>
<name>A0A9Q3GQC5_9BASI</name>
<sequence length="354" mass="40621">MSEKTLDIKDISSIPILNGANYSHWQMIMKIYLRSRDFLDVCKKSCTNNTSTSASNCWSEASFEAINIITTRLTERVFREIINSETIENYHFLWSKVSKQYASKNAVNQGRVWMDWQRCFFNRNLQNYIDNSRKLMMELDSVSIVVPNELLSYSLLGKLGENPHLSQFGATLIFNEDIIEKPLAILSRIQDFSSHSSHNNSTQNKKETNSSDLLTAYDEPRKNLFYCIQSKHNKRFTTHKKEEFWAENPHLIPSSQEERKRNNPNAHLTIAQALATIGGSKAPMNNQVVVDCGVTHHMFNYPKFIPNSFEEIRSKVATVDSQRNLLAHGIGNAELKSNGQTLHLKNCLFVPKLK</sequence>
<proteinExistence type="predicted"/>
<evidence type="ECO:0000259" key="1">
    <source>
        <dbReference type="Pfam" id="PF22936"/>
    </source>
</evidence>
<reference evidence="2" key="1">
    <citation type="submission" date="2021-03" db="EMBL/GenBank/DDBJ databases">
        <title>Draft genome sequence of rust myrtle Austropuccinia psidii MF-1, a brazilian biotype.</title>
        <authorList>
            <person name="Quecine M.C."/>
            <person name="Pachon D.M.R."/>
            <person name="Bonatelli M.L."/>
            <person name="Correr F.H."/>
            <person name="Franceschini L.M."/>
            <person name="Leite T.F."/>
            <person name="Margarido G.R.A."/>
            <person name="Almeida C.A."/>
            <person name="Ferrarezi J.A."/>
            <person name="Labate C.A."/>
        </authorList>
    </citation>
    <scope>NUCLEOTIDE SEQUENCE</scope>
    <source>
        <strain evidence="2">MF-1</strain>
    </source>
</reference>
<dbReference type="OrthoDB" id="3251181at2759"/>
<protein>
    <recommendedName>
        <fullName evidence="1">Retrovirus-related Pol polyprotein from transposon TNT 1-94-like beta-barrel domain-containing protein</fullName>
    </recommendedName>
</protein>
<dbReference type="AlphaFoldDB" id="A0A9Q3GQC5"/>
<organism evidence="2 3">
    <name type="scientific">Austropuccinia psidii MF-1</name>
    <dbReference type="NCBI Taxonomy" id="1389203"/>
    <lineage>
        <taxon>Eukaryota</taxon>
        <taxon>Fungi</taxon>
        <taxon>Dikarya</taxon>
        <taxon>Basidiomycota</taxon>
        <taxon>Pucciniomycotina</taxon>
        <taxon>Pucciniomycetes</taxon>
        <taxon>Pucciniales</taxon>
        <taxon>Sphaerophragmiaceae</taxon>
        <taxon>Austropuccinia</taxon>
    </lineage>
</organism>
<dbReference type="Proteomes" id="UP000765509">
    <property type="component" value="Unassembled WGS sequence"/>
</dbReference>
<feature type="domain" description="Retrovirus-related Pol polyprotein from transposon TNT 1-94-like beta-barrel" evidence="1">
    <location>
        <begin position="289"/>
        <end position="354"/>
    </location>
</feature>
<keyword evidence="3" id="KW-1185">Reference proteome</keyword>
<evidence type="ECO:0000313" key="2">
    <source>
        <dbReference type="EMBL" id="MBW0475272.1"/>
    </source>
</evidence>
<evidence type="ECO:0000313" key="3">
    <source>
        <dbReference type="Proteomes" id="UP000765509"/>
    </source>
</evidence>
<dbReference type="Pfam" id="PF22936">
    <property type="entry name" value="Pol_BBD"/>
    <property type="match status" value="1"/>
</dbReference>
<gene>
    <name evidence="2" type="ORF">O181_014987</name>
</gene>
<comment type="caution">
    <text evidence="2">The sequence shown here is derived from an EMBL/GenBank/DDBJ whole genome shotgun (WGS) entry which is preliminary data.</text>
</comment>
<accession>A0A9Q3GQC5</accession>